<name>D7WA68_9CORY</name>
<reference evidence="6" key="1">
    <citation type="submission" date="2010-06" db="EMBL/GenBank/DDBJ databases">
        <authorList>
            <person name="Muzny D."/>
            <person name="Qin X."/>
            <person name="Buhay C."/>
            <person name="Dugan-Rocha S."/>
            <person name="Ding Y."/>
            <person name="Chen G."/>
            <person name="Hawes A."/>
            <person name="Holder M."/>
            <person name="Jhangiani S."/>
            <person name="Johnson A."/>
            <person name="Khan Z."/>
            <person name="Li Z."/>
            <person name="Liu W."/>
            <person name="Liu X."/>
            <person name="Perez L."/>
            <person name="Shen H."/>
            <person name="Wang Q."/>
            <person name="Watt J."/>
            <person name="Xi L."/>
            <person name="Xin Y."/>
            <person name="Zhou J."/>
            <person name="Deng J."/>
            <person name="Jiang H."/>
            <person name="Liu Y."/>
            <person name="Qu J."/>
            <person name="Song X.-Z."/>
            <person name="Zhang L."/>
            <person name="Villasana D."/>
            <person name="Johnson A."/>
            <person name="Liu J."/>
            <person name="Liyanage D."/>
            <person name="Lorensuhewa L."/>
            <person name="Robinson T."/>
            <person name="Song A."/>
            <person name="Song B.-B."/>
            <person name="Dinh H."/>
            <person name="Thornton R."/>
            <person name="Coyle M."/>
            <person name="Francisco L."/>
            <person name="Jackson L."/>
            <person name="Javaid M."/>
            <person name="Korchina V."/>
            <person name="Kovar C."/>
            <person name="Mata R."/>
            <person name="Mathew T."/>
            <person name="Ngo R."/>
            <person name="Nguyen L."/>
            <person name="Nguyen N."/>
            <person name="Okwuonu G."/>
            <person name="Ongeri F."/>
            <person name="Pham C."/>
            <person name="Simmons D."/>
            <person name="Wilczek-Boney K."/>
            <person name="Hale W."/>
            <person name="Jakkamsetti A."/>
            <person name="Pham P."/>
            <person name="Ruth R."/>
            <person name="San Lucas F."/>
            <person name="Warren J."/>
            <person name="Zhang J."/>
            <person name="Zhao Z."/>
            <person name="Zhou C."/>
            <person name="Zhu D."/>
            <person name="Lee S."/>
            <person name="Bess C."/>
            <person name="Blankenburg K."/>
            <person name="Forbes L."/>
            <person name="Fu Q."/>
            <person name="Gubbala S."/>
            <person name="Hirani K."/>
            <person name="Jayaseelan J.C."/>
            <person name="Lara F."/>
            <person name="Munidasa M."/>
            <person name="Palculict T."/>
            <person name="Patil S."/>
            <person name="Pu L.-L."/>
            <person name="Saada N."/>
            <person name="Tang L."/>
            <person name="Weissenberger G."/>
            <person name="Zhu Y."/>
            <person name="Hemphill L."/>
            <person name="Shang Y."/>
            <person name="Youmans B."/>
            <person name="Ayvaz T."/>
            <person name="Ross M."/>
            <person name="Santibanez J."/>
            <person name="Aqrawi P."/>
            <person name="Gross S."/>
            <person name="Joshi V."/>
            <person name="Fowler G."/>
            <person name="Nazareth L."/>
            <person name="Reid J."/>
            <person name="Worley K."/>
            <person name="Petrosino J."/>
            <person name="Highlander S."/>
            <person name="Gibbs R."/>
        </authorList>
    </citation>
    <scope>NUCLEOTIDE SEQUENCE [LARGE SCALE GENOMIC DNA]</scope>
    <source>
        <strain evidence="6">ATCC 33030</strain>
    </source>
</reference>
<feature type="binding site" evidence="4">
    <location>
        <position position="237"/>
    </location>
    <ligand>
        <name>1D-myo-inositol 2-(L-cysteinylamino)-2-deoxy-alpha-D-glucopyranoside</name>
        <dbReference type="ChEBI" id="CHEBI:58887"/>
    </ligand>
</feature>
<evidence type="ECO:0000256" key="3">
    <source>
        <dbReference type="ARBA" id="ARBA00023315"/>
    </source>
</evidence>
<evidence type="ECO:0000259" key="5">
    <source>
        <dbReference type="PROSITE" id="PS51186"/>
    </source>
</evidence>
<sequence length="315" mass="33825">MTDVSITTVSFRDRDADTAGAARDILARAAEHDGVEVFSEAFVRGLNGDEHTHIAALIDGSLAGLAALAPDGSAELAVDPPRRGAGVGAALAREVLQRRDDAGLWAHGNLPAAQALGASLDLDVVRELLVMDVAGEKLAAVARGTDELLGEIASWAGGSHIEDISYAEAVGKWGREDVDKQWLAVNNDAFSWHPEQGGWDLNRLKEGMDTDWFDPNGVRLLWDVSGGPALAGFHWTKRHSRTLGEVYVVGLASNYRGTGLGEPLMRAGLEHLVNGGAQRVILYVESDNEPAVKRYVDMGFSVAERHVVYSNQRTL</sequence>
<dbReference type="Pfam" id="PF00583">
    <property type="entry name" value="Acetyltransf_1"/>
    <property type="match status" value="2"/>
</dbReference>
<dbReference type="PANTHER" id="PTHR43617:SF31">
    <property type="entry name" value="MYCOTHIOL ACETYLTRANSFERASE"/>
    <property type="match status" value="1"/>
</dbReference>
<feature type="binding site" evidence="4">
    <location>
        <begin position="249"/>
        <end position="251"/>
    </location>
    <ligand>
        <name>acetyl-CoA</name>
        <dbReference type="ChEBI" id="CHEBI:57288"/>
        <label>2</label>
    </ligand>
</feature>
<dbReference type="GO" id="GO:0010125">
    <property type="term" value="P:mycothiol biosynthetic process"/>
    <property type="evidence" value="ECO:0007669"/>
    <property type="project" value="UniProtKB-UniRule"/>
</dbReference>
<dbReference type="STRING" id="585529.HMPREF0291_10924"/>
<dbReference type="HOGENOM" id="CLU_068014_0_0_11"/>
<feature type="binding site" evidence="4">
    <location>
        <position position="40"/>
    </location>
    <ligand>
        <name>1D-myo-inositol 2-(L-cysteinylamino)-2-deoxy-alpha-D-glucopyranoside</name>
        <dbReference type="ChEBI" id="CHEBI:58887"/>
    </ligand>
</feature>
<dbReference type="SUPFAM" id="SSF55729">
    <property type="entry name" value="Acyl-CoA N-acyltransferases (Nat)"/>
    <property type="match status" value="2"/>
</dbReference>
<dbReference type="CDD" id="cd04301">
    <property type="entry name" value="NAT_SF"/>
    <property type="match status" value="1"/>
</dbReference>
<dbReference type="InterPro" id="IPR050276">
    <property type="entry name" value="MshD_Acetyltransferase"/>
</dbReference>
<comment type="catalytic activity">
    <reaction evidence="4">
        <text>1D-myo-inositol 2-(L-cysteinylamino)-2-deoxy-alpha-D-glucopyranoside + acetyl-CoA = mycothiol + CoA + H(+)</text>
        <dbReference type="Rhea" id="RHEA:26172"/>
        <dbReference type="ChEBI" id="CHEBI:15378"/>
        <dbReference type="ChEBI" id="CHEBI:16768"/>
        <dbReference type="ChEBI" id="CHEBI:57287"/>
        <dbReference type="ChEBI" id="CHEBI:57288"/>
        <dbReference type="ChEBI" id="CHEBI:58887"/>
        <dbReference type="EC" id="2.3.1.189"/>
    </reaction>
</comment>
<organism evidence="6 7">
    <name type="scientific">Corynebacterium genitalium ATCC 33030</name>
    <dbReference type="NCBI Taxonomy" id="585529"/>
    <lineage>
        <taxon>Bacteria</taxon>
        <taxon>Bacillati</taxon>
        <taxon>Actinomycetota</taxon>
        <taxon>Actinomycetes</taxon>
        <taxon>Mycobacteriales</taxon>
        <taxon>Corynebacteriaceae</taxon>
        <taxon>Corynebacterium</taxon>
    </lineage>
</organism>
<dbReference type="InterPro" id="IPR017813">
    <property type="entry name" value="Mycothiol_AcTrfase"/>
</dbReference>
<dbReference type="PIRSF" id="PIRSF021524">
    <property type="entry name" value="MSH_acetyltransferase"/>
    <property type="match status" value="1"/>
</dbReference>
<comment type="similarity">
    <text evidence="4">Belongs to the acetyltransferase family. MshD subfamily.</text>
</comment>
<dbReference type="AlphaFoldDB" id="D7WA68"/>
<dbReference type="Gene3D" id="3.40.630.30">
    <property type="match status" value="1"/>
</dbReference>
<keyword evidence="1 4" id="KW-0808">Transferase</keyword>
<accession>D7WA68</accession>
<dbReference type="eggNOG" id="COG0456">
    <property type="taxonomic scope" value="Bacteria"/>
</dbReference>
<evidence type="ECO:0000256" key="2">
    <source>
        <dbReference type="ARBA" id="ARBA00022737"/>
    </source>
</evidence>
<dbReference type="EMBL" id="ACLJ02000001">
    <property type="protein sequence ID" value="EFK55666.1"/>
    <property type="molecule type" value="Genomic_DNA"/>
</dbReference>
<dbReference type="RefSeq" id="WP_005288694.1">
    <property type="nucleotide sequence ID" value="NZ_CM000961.1"/>
</dbReference>
<dbReference type="Proteomes" id="UP000004208">
    <property type="component" value="Unassembled WGS sequence"/>
</dbReference>
<proteinExistence type="inferred from homology"/>
<evidence type="ECO:0000256" key="4">
    <source>
        <dbReference type="HAMAP-Rule" id="MF_01698"/>
    </source>
</evidence>
<dbReference type="OrthoDB" id="3208058at2"/>
<dbReference type="InterPro" id="IPR000182">
    <property type="entry name" value="GNAT_dom"/>
</dbReference>
<dbReference type="PANTHER" id="PTHR43617">
    <property type="entry name" value="L-AMINO ACID N-ACETYLTRANSFERASE"/>
    <property type="match status" value="1"/>
</dbReference>
<dbReference type="PROSITE" id="PS51186">
    <property type="entry name" value="GNAT"/>
    <property type="match status" value="2"/>
</dbReference>
<comment type="function">
    <text evidence="4">Catalyzes the transfer of acetyl from acetyl-CoA to desacetylmycothiol (Cys-GlcN-Ins) to form mycothiol.</text>
</comment>
<comment type="caution">
    <text evidence="4">Lacks conserved residue(s) required for the propagation of feature annotation.</text>
</comment>
<gene>
    <name evidence="4 6" type="primary">mshD</name>
    <name evidence="6" type="ORF">HMPREF0291_10924</name>
</gene>
<dbReference type="EC" id="2.3.1.189" evidence="4"/>
<dbReference type="GO" id="GO:0035447">
    <property type="term" value="F:mycothiol synthase activity"/>
    <property type="evidence" value="ECO:0007669"/>
    <property type="project" value="UniProtKB-UniRule"/>
</dbReference>
<dbReference type="HAMAP" id="MF_01698">
    <property type="entry name" value="MshD"/>
    <property type="match status" value="1"/>
</dbReference>
<protein>
    <recommendedName>
        <fullName evidence="4">Mycothiol acetyltransferase</fullName>
        <shortName evidence="4">MSH acetyltransferase</shortName>
        <ecNumber evidence="4">2.3.1.189</ecNumber>
    </recommendedName>
    <alternativeName>
        <fullName evidence="4">Mycothiol synthase</fullName>
    </alternativeName>
</protein>
<feature type="binding site" evidence="4">
    <location>
        <position position="195"/>
    </location>
    <ligand>
        <name>1D-myo-inositol 2-(L-cysteinylamino)-2-deoxy-alpha-D-glucopyranoside</name>
        <dbReference type="ChEBI" id="CHEBI:58887"/>
    </ligand>
</feature>
<evidence type="ECO:0000313" key="6">
    <source>
        <dbReference type="EMBL" id="EFK55666.1"/>
    </source>
</evidence>
<feature type="binding site" evidence="4">
    <location>
        <position position="245"/>
    </location>
    <ligand>
        <name>1D-myo-inositol 2-(L-cysteinylamino)-2-deoxy-alpha-D-glucopyranoside</name>
        <dbReference type="ChEBI" id="CHEBI:58887"/>
    </ligand>
</feature>
<comment type="subunit">
    <text evidence="4">Monomer.</text>
</comment>
<dbReference type="NCBIfam" id="TIGR03448">
    <property type="entry name" value="mycothiol_MshD"/>
    <property type="match status" value="1"/>
</dbReference>
<keyword evidence="3 4" id="KW-0012">Acyltransferase</keyword>
<feature type="binding site" evidence="4">
    <location>
        <begin position="76"/>
        <end position="78"/>
    </location>
    <ligand>
        <name>acetyl-CoA</name>
        <dbReference type="ChEBI" id="CHEBI:57288"/>
        <label>1</label>
    </ligand>
</feature>
<feature type="domain" description="N-acetyltransferase" evidence="5">
    <location>
        <begin position="162"/>
        <end position="315"/>
    </location>
</feature>
<keyword evidence="2 4" id="KW-0677">Repeat</keyword>
<evidence type="ECO:0000313" key="7">
    <source>
        <dbReference type="Proteomes" id="UP000004208"/>
    </source>
</evidence>
<dbReference type="GO" id="GO:0008999">
    <property type="term" value="F:protein-N-terminal-alanine acetyltransferase activity"/>
    <property type="evidence" value="ECO:0007669"/>
    <property type="project" value="TreeGrafter"/>
</dbReference>
<feature type="binding site" evidence="4">
    <location>
        <begin position="288"/>
        <end position="293"/>
    </location>
    <ligand>
        <name>acetyl-CoA</name>
        <dbReference type="ChEBI" id="CHEBI:57288"/>
        <label>2</label>
    </ligand>
</feature>
<comment type="caution">
    <text evidence="6">The sequence shown here is derived from an EMBL/GenBank/DDBJ whole genome shotgun (WGS) entry which is preliminary data.</text>
</comment>
<dbReference type="InterPro" id="IPR016181">
    <property type="entry name" value="Acyl_CoA_acyltransferase"/>
</dbReference>
<keyword evidence="7" id="KW-1185">Reference proteome</keyword>
<evidence type="ECO:0000256" key="1">
    <source>
        <dbReference type="ARBA" id="ARBA00022679"/>
    </source>
</evidence>
<feature type="binding site" evidence="4">
    <location>
        <position position="283"/>
    </location>
    <ligand>
        <name>1D-myo-inositol 2-(L-cysteinylamino)-2-deoxy-alpha-D-glucopyranoside</name>
        <dbReference type="ChEBI" id="CHEBI:58887"/>
    </ligand>
</feature>
<feature type="domain" description="N-acetyltransferase" evidence="5">
    <location>
        <begin position="9"/>
        <end position="168"/>
    </location>
</feature>